<proteinExistence type="predicted"/>
<dbReference type="EMBL" id="BQXU01000018">
    <property type="protein sequence ID" value="GKT46994.1"/>
    <property type="molecule type" value="Genomic_DNA"/>
</dbReference>
<keyword evidence="3" id="KW-1185">Reference proteome</keyword>
<evidence type="ECO:0000313" key="3">
    <source>
        <dbReference type="Proteomes" id="UP001055115"/>
    </source>
</evidence>
<sequence length="93" mass="10157">MASPSQPGDLARRPVTSVPSSLVKPTYWLSNPEISEIVTMRIWSGYGKYEIVALRISYVCLGRTGRSSTAEYTPDSSVGPQATNGRACNYREA</sequence>
<dbReference type="GeneID" id="73327977"/>
<protein>
    <submittedName>
        <fullName evidence="2">Uncharacterized protein</fullName>
    </submittedName>
</protein>
<feature type="region of interest" description="Disordered" evidence="1">
    <location>
        <begin position="66"/>
        <end position="93"/>
    </location>
</feature>
<organism evidence="2 3">
    <name type="scientific">Colletotrichum spaethianum</name>
    <dbReference type="NCBI Taxonomy" id="700344"/>
    <lineage>
        <taxon>Eukaryota</taxon>
        <taxon>Fungi</taxon>
        <taxon>Dikarya</taxon>
        <taxon>Ascomycota</taxon>
        <taxon>Pezizomycotina</taxon>
        <taxon>Sordariomycetes</taxon>
        <taxon>Hypocreomycetidae</taxon>
        <taxon>Glomerellales</taxon>
        <taxon>Glomerellaceae</taxon>
        <taxon>Colletotrichum</taxon>
        <taxon>Colletotrichum spaethianum species complex</taxon>
    </lineage>
</organism>
<evidence type="ECO:0000313" key="2">
    <source>
        <dbReference type="EMBL" id="GKT46994.1"/>
    </source>
</evidence>
<accession>A0AA37LIQ6</accession>
<reference evidence="2 3" key="1">
    <citation type="submission" date="2022-03" db="EMBL/GenBank/DDBJ databases">
        <title>Genome data of Colletotrichum spp.</title>
        <authorList>
            <person name="Utami Y.D."/>
            <person name="Hiruma K."/>
        </authorList>
    </citation>
    <scope>NUCLEOTIDE SEQUENCE [LARGE SCALE GENOMIC DNA]</scope>
    <source>
        <strain evidence="2 3">MAFF 239500</strain>
    </source>
</reference>
<feature type="compositionally biased region" description="Polar residues" evidence="1">
    <location>
        <begin position="66"/>
        <end position="86"/>
    </location>
</feature>
<name>A0AA37LIQ6_9PEZI</name>
<dbReference type="AlphaFoldDB" id="A0AA37LIQ6"/>
<gene>
    <name evidence="2" type="ORF">ColSpa_07175</name>
</gene>
<dbReference type="RefSeq" id="XP_049129344.1">
    <property type="nucleotide sequence ID" value="XM_049273387.1"/>
</dbReference>
<evidence type="ECO:0000256" key="1">
    <source>
        <dbReference type="SAM" id="MobiDB-lite"/>
    </source>
</evidence>
<comment type="caution">
    <text evidence="2">The sequence shown here is derived from an EMBL/GenBank/DDBJ whole genome shotgun (WGS) entry which is preliminary data.</text>
</comment>
<dbReference type="Proteomes" id="UP001055115">
    <property type="component" value="Unassembled WGS sequence"/>
</dbReference>